<organism evidence="3 4">
    <name type="scientific">Thermatribacter velox</name>
    <dbReference type="NCBI Taxonomy" id="3039681"/>
    <lineage>
        <taxon>Bacteria</taxon>
        <taxon>Pseudomonadati</taxon>
        <taxon>Atribacterota</taxon>
        <taxon>Atribacteria</taxon>
        <taxon>Atribacterales</taxon>
        <taxon>Thermatribacteraceae</taxon>
        <taxon>Thermatribacter</taxon>
    </lineage>
</organism>
<dbReference type="InterPro" id="IPR045747">
    <property type="entry name" value="CRISPR-assoc_prot_Cas6_N_sf"/>
</dbReference>
<dbReference type="InterPro" id="IPR049435">
    <property type="entry name" value="Cas_Cas6_C"/>
</dbReference>
<keyword evidence="4" id="KW-1185">Reference proteome</keyword>
<sequence length="255" mass="29880">MRLRVQFAIERVPLLYRNAFMSFLKEALKATPSGSHRFFRLFHFDQKRSNKAPKPFCFAVRFVHDLKSFQENKEWFVLKSPLSLYFSTVDPSLLVDFYNGVISKQIYPFEKGEFSIPYPEVVVPLREKRITGNTVMFRTLSPVLIEDAQGKPLLPDRDGERFAREFNYYADALLWGIRGNGLREKLVFQPFRIKKEVVKHAIREREETSRIYTFTCFSGQFVLRGNPADLEYIQALGIGRRRSQGFGMLEVVWVE</sequence>
<gene>
    <name evidence="3" type="primary">cas6</name>
    <name evidence="3" type="ORF">QBE54_07880</name>
</gene>
<dbReference type="Gene3D" id="3.30.70.1890">
    <property type="match status" value="1"/>
</dbReference>
<dbReference type="NCBIfam" id="TIGR01877">
    <property type="entry name" value="cas_cas6"/>
    <property type="match status" value="1"/>
</dbReference>
<evidence type="ECO:0000256" key="1">
    <source>
        <dbReference type="ARBA" id="ARBA00023118"/>
    </source>
</evidence>
<dbReference type="CDD" id="cd21140">
    <property type="entry name" value="Cas6_I-like"/>
    <property type="match status" value="1"/>
</dbReference>
<dbReference type="Gene3D" id="3.30.70.1900">
    <property type="match status" value="1"/>
</dbReference>
<dbReference type="PANTHER" id="PTHR36984">
    <property type="entry name" value="CRISPR-ASSOCIATED ENDORIBONUCLEASE CAS6 1"/>
    <property type="match status" value="1"/>
</dbReference>
<dbReference type="Proteomes" id="UP001461341">
    <property type="component" value="Chromosome"/>
</dbReference>
<evidence type="ECO:0000259" key="2">
    <source>
        <dbReference type="Pfam" id="PF01881"/>
    </source>
</evidence>
<dbReference type="RefSeq" id="WP_369017653.1">
    <property type="nucleotide sequence ID" value="NZ_CP121689.1"/>
</dbReference>
<accession>A0ABZ2YB89</accession>
<feature type="domain" description="CRISPR associated protein Cas6 C-terminal" evidence="2">
    <location>
        <begin position="126"/>
        <end position="251"/>
    </location>
</feature>
<evidence type="ECO:0000313" key="3">
    <source>
        <dbReference type="EMBL" id="WZL75506.1"/>
    </source>
</evidence>
<dbReference type="Pfam" id="PF01881">
    <property type="entry name" value="Cas_Cas6_C"/>
    <property type="match status" value="1"/>
</dbReference>
<evidence type="ECO:0000313" key="4">
    <source>
        <dbReference type="Proteomes" id="UP001461341"/>
    </source>
</evidence>
<dbReference type="EMBL" id="CP121689">
    <property type="protein sequence ID" value="WZL75506.1"/>
    <property type="molecule type" value="Genomic_DNA"/>
</dbReference>
<name>A0ABZ2YB89_9BACT</name>
<keyword evidence="1" id="KW-0051">Antiviral defense</keyword>
<reference evidence="3 4" key="1">
    <citation type="submission" date="2023-03" db="EMBL/GenBank/DDBJ databases">
        <title>Novel Species.</title>
        <authorList>
            <person name="Ma S."/>
        </authorList>
    </citation>
    <scope>NUCLEOTIDE SEQUENCE [LARGE SCALE GENOMIC DNA]</scope>
    <source>
        <strain evidence="3 4">B11</strain>
    </source>
</reference>
<protein>
    <submittedName>
        <fullName evidence="3">CRISPR-associated endoribonuclease Cas6</fullName>
    </submittedName>
</protein>
<dbReference type="PANTHER" id="PTHR36984:SF3">
    <property type="entry name" value="CRISPR-ASSOCIATED ENDORIBONUCLEASE CAS6"/>
    <property type="match status" value="1"/>
</dbReference>
<proteinExistence type="predicted"/>
<dbReference type="InterPro" id="IPR010156">
    <property type="entry name" value="CRISPR-assoc_prot_Cas6"/>
</dbReference>